<evidence type="ECO:0000259" key="5">
    <source>
        <dbReference type="PROSITE" id="PS51462"/>
    </source>
</evidence>
<evidence type="ECO:0000313" key="9">
    <source>
        <dbReference type="Proteomes" id="UP001282288"/>
    </source>
</evidence>
<evidence type="ECO:0000313" key="7">
    <source>
        <dbReference type="EMBL" id="MDX3016406.1"/>
    </source>
</evidence>
<dbReference type="PROSITE" id="PS00893">
    <property type="entry name" value="NUDIX_BOX"/>
    <property type="match status" value="1"/>
</dbReference>
<comment type="caution">
    <text evidence="6">The sequence shown here is derived from an EMBL/GenBank/DDBJ whole genome shotgun (WGS) entry which is preliminary data.</text>
</comment>
<dbReference type="PANTHER" id="PTHR43046:SF14">
    <property type="entry name" value="MUTT_NUDIX FAMILY PROTEIN"/>
    <property type="match status" value="1"/>
</dbReference>
<accession>A0AAP6BJB2</accession>
<name>A0AAP6BJB2_9ACTN</name>
<comment type="cofactor">
    <cofactor evidence="1">
        <name>Mg(2+)</name>
        <dbReference type="ChEBI" id="CHEBI:18420"/>
    </cofactor>
</comment>
<proteinExistence type="inferred from homology"/>
<dbReference type="SUPFAM" id="SSF55811">
    <property type="entry name" value="Nudix"/>
    <property type="match status" value="1"/>
</dbReference>
<dbReference type="EMBL" id="JARAWP010000001">
    <property type="protein sequence ID" value="MDX3016406.1"/>
    <property type="molecule type" value="Genomic_DNA"/>
</dbReference>
<dbReference type="AlphaFoldDB" id="A0AAP6BJB2"/>
<evidence type="ECO:0000313" key="6">
    <source>
        <dbReference type="EMBL" id="MDX2965761.1"/>
    </source>
</evidence>
<keyword evidence="8" id="KW-1185">Reference proteome</keyword>
<dbReference type="GO" id="GO:0016787">
    <property type="term" value="F:hydrolase activity"/>
    <property type="evidence" value="ECO:0007669"/>
    <property type="project" value="UniProtKB-KW"/>
</dbReference>
<dbReference type="InterPro" id="IPR015797">
    <property type="entry name" value="NUDIX_hydrolase-like_dom_sf"/>
</dbReference>
<sequence length="157" mass="16861">MSSPPRRRIGAVSLVLDQDDRVLLVQPAYKSGKWQLPGGGAQEGEAPADAAARELAEETGLVREISHALVIDYMPASSETAEGYNIVVDGGTVTPEEADAVAVPDSAARELSALKWVPLDDLDVHVETYQERRIREALTALKNGHRIPILTRGEPAA</sequence>
<evidence type="ECO:0000256" key="4">
    <source>
        <dbReference type="RuleBase" id="RU003476"/>
    </source>
</evidence>
<dbReference type="PROSITE" id="PS51462">
    <property type="entry name" value="NUDIX"/>
    <property type="match status" value="1"/>
</dbReference>
<dbReference type="InterPro" id="IPR020476">
    <property type="entry name" value="Nudix_hydrolase"/>
</dbReference>
<dbReference type="Proteomes" id="UP001282288">
    <property type="component" value="Unassembled WGS sequence"/>
</dbReference>
<keyword evidence="3 4" id="KW-0378">Hydrolase</keyword>
<evidence type="ECO:0000256" key="3">
    <source>
        <dbReference type="ARBA" id="ARBA00022801"/>
    </source>
</evidence>
<organism evidence="6 9">
    <name type="scientific">Streptomyces acidiscabies</name>
    <dbReference type="NCBI Taxonomy" id="42234"/>
    <lineage>
        <taxon>Bacteria</taxon>
        <taxon>Bacillati</taxon>
        <taxon>Actinomycetota</taxon>
        <taxon>Actinomycetes</taxon>
        <taxon>Kitasatosporales</taxon>
        <taxon>Streptomycetaceae</taxon>
        <taxon>Streptomyces</taxon>
    </lineage>
</organism>
<evidence type="ECO:0000313" key="8">
    <source>
        <dbReference type="Proteomes" id="UP001272987"/>
    </source>
</evidence>
<feature type="domain" description="Nudix hydrolase" evidence="5">
    <location>
        <begin position="6"/>
        <end position="142"/>
    </location>
</feature>
<dbReference type="Pfam" id="PF00293">
    <property type="entry name" value="NUDIX"/>
    <property type="match status" value="1"/>
</dbReference>
<dbReference type="InterPro" id="IPR020084">
    <property type="entry name" value="NUDIX_hydrolase_CS"/>
</dbReference>
<comment type="similarity">
    <text evidence="2 4">Belongs to the Nudix hydrolase family.</text>
</comment>
<evidence type="ECO:0000256" key="2">
    <source>
        <dbReference type="ARBA" id="ARBA00005582"/>
    </source>
</evidence>
<dbReference type="CDD" id="cd18876">
    <property type="entry name" value="NUDIX_Hydrolase"/>
    <property type="match status" value="1"/>
</dbReference>
<dbReference type="Proteomes" id="UP001272987">
    <property type="component" value="Unassembled WGS sequence"/>
</dbReference>
<dbReference type="RefSeq" id="WP_010351700.1">
    <property type="nucleotide sequence ID" value="NZ_BCMK01000026.1"/>
</dbReference>
<dbReference type="PRINTS" id="PR00502">
    <property type="entry name" value="NUDIXFAMILY"/>
</dbReference>
<protein>
    <submittedName>
        <fullName evidence="6">NUDIX hydrolase</fullName>
    </submittedName>
</protein>
<gene>
    <name evidence="6" type="ORF">PV399_39525</name>
    <name evidence="7" type="ORF">PV666_00705</name>
</gene>
<dbReference type="InterPro" id="IPR000086">
    <property type="entry name" value="NUDIX_hydrolase_dom"/>
</dbReference>
<reference evidence="6 8" key="1">
    <citation type="journal article" date="2023" name="Microb. Genom.">
        <title>Mesoterricola silvestris gen. nov., sp. nov., Mesoterricola sediminis sp. nov., Geothrix oryzae sp. nov., Geothrix edaphica sp. nov., Geothrix rubra sp. nov., and Geothrix limicola sp. nov., six novel members of Acidobacteriota isolated from soils.</title>
        <authorList>
            <person name="Weisberg A.J."/>
            <person name="Pearce E."/>
            <person name="Kramer C.G."/>
            <person name="Chang J.H."/>
            <person name="Clarke C.R."/>
        </authorList>
    </citation>
    <scope>NUCLEOTIDE SEQUENCE</scope>
    <source>
        <strain evidence="7 8">NB05-1H</strain>
        <strain evidence="6">NRRL_B-16521</strain>
    </source>
</reference>
<dbReference type="GeneID" id="69804535"/>
<dbReference type="Gene3D" id="3.90.79.10">
    <property type="entry name" value="Nucleoside Triphosphate Pyrophosphohydrolase"/>
    <property type="match status" value="1"/>
</dbReference>
<dbReference type="PANTHER" id="PTHR43046">
    <property type="entry name" value="GDP-MANNOSE MANNOSYL HYDROLASE"/>
    <property type="match status" value="1"/>
</dbReference>
<evidence type="ECO:0000256" key="1">
    <source>
        <dbReference type="ARBA" id="ARBA00001946"/>
    </source>
</evidence>
<dbReference type="EMBL" id="JARAWC010000045">
    <property type="protein sequence ID" value="MDX2965761.1"/>
    <property type="molecule type" value="Genomic_DNA"/>
</dbReference>